<dbReference type="EMBL" id="ON529855">
    <property type="protein sequence ID" value="USN14625.1"/>
    <property type="molecule type" value="Genomic_DNA"/>
</dbReference>
<proteinExistence type="predicted"/>
<organism evidence="1 2">
    <name type="scientific">Brevundimonas phage vB_BpoS-Domovoi</name>
    <dbReference type="NCBI Taxonomy" id="2948598"/>
    <lineage>
        <taxon>Viruses</taxon>
        <taxon>Duplodnaviria</taxon>
        <taxon>Heunggongvirae</taxon>
        <taxon>Uroviricota</taxon>
        <taxon>Caudoviricetes</taxon>
        <taxon>Jeanschmidtviridae</taxon>
        <taxon>Marchewkavirus</taxon>
        <taxon>Marchewkavirus domovoi</taxon>
    </lineage>
</organism>
<gene>
    <name evidence="1" type="ORF">DOMOVOI_01510</name>
</gene>
<sequence>MTAGFTGRFRPHGDCGMSIDRSGRCEISLGSFTLDLSNDQARMLSHGLIALYGLPAEHQKALREATSPPRRLAEDAIPPLALEALGILSDDWEDIEALHRRWDDRSSATMLQGMLGMLVNAKKAERRNTLRGARHGAVATWRLKPGTDRDS</sequence>
<accession>A0A9E7MQD2</accession>
<reference evidence="1 2" key="1">
    <citation type="submission" date="2022-05" db="EMBL/GenBank/DDBJ databases">
        <authorList>
            <person name="Friedrich I."/>
            <person name="Poehlein A."/>
            <person name="Schneider D."/>
            <person name="Hertel R."/>
            <person name="Daniel R."/>
        </authorList>
    </citation>
    <scope>NUCLEOTIDE SEQUENCE [LARGE SCALE GENOMIC DNA]</scope>
</reference>
<protein>
    <submittedName>
        <fullName evidence="1">Uncharacterized protein</fullName>
    </submittedName>
</protein>
<name>A0A9E7MQD2_9CAUD</name>
<evidence type="ECO:0000313" key="2">
    <source>
        <dbReference type="Proteomes" id="UP001057221"/>
    </source>
</evidence>
<evidence type="ECO:0000313" key="1">
    <source>
        <dbReference type="EMBL" id="USN14625.1"/>
    </source>
</evidence>
<dbReference type="Proteomes" id="UP001057221">
    <property type="component" value="Segment"/>
</dbReference>
<keyword evidence="2" id="KW-1185">Reference proteome</keyword>